<sequence length="355" mass="41239">MIVHPQILEAFDLKEADYDALRYGSGHINSTIHLKSKKRGKDYILQRINTHVFKRPDIIDRNQRLAAAYLKKQAPDYFFLSPVPTVAGPCLFEWQGEYWRLLPFVKHTVAVNQADNPRQAFEAAQQFGRLARLLSGIDLREFQPSIPNFHNLTLRYSSFQDAIRSASEERREAAEDLTEAFLNYSGIAVRFEELKTDKDFRDRLMHHDTKINNVLLDDKTYEGICVIDLDTLMPGKLISDLGDMVRTYVSPVSEEEQDFDKIVIRDDYYEALMQGYLSELKGDLTPTEKEVLFYAGQFIIYMQGIRFLTDYLNGDVYYPVKYPEHNYNRAKNQLTLLQRLNEREAALRRIIGGCL</sequence>
<dbReference type="SUPFAM" id="SSF56112">
    <property type="entry name" value="Protein kinase-like (PK-like)"/>
    <property type="match status" value="1"/>
</dbReference>
<protein>
    <submittedName>
        <fullName evidence="2">Phosphotransferase</fullName>
    </submittedName>
</protein>
<accession>A0ABP8G9Y1</accession>
<comment type="caution">
    <text evidence="2">The sequence shown here is derived from an EMBL/GenBank/DDBJ whole genome shotgun (WGS) entry which is preliminary data.</text>
</comment>
<dbReference type="PANTHER" id="PTHR21064">
    <property type="entry name" value="AMINOGLYCOSIDE PHOSPHOTRANSFERASE DOMAIN-CONTAINING PROTEIN-RELATED"/>
    <property type="match status" value="1"/>
</dbReference>
<dbReference type="Gene3D" id="3.90.1200.10">
    <property type="match status" value="1"/>
</dbReference>
<dbReference type="InterPro" id="IPR002575">
    <property type="entry name" value="Aminoglycoside_PTrfase"/>
</dbReference>
<reference evidence="3" key="1">
    <citation type="journal article" date="2019" name="Int. J. Syst. Evol. Microbiol.">
        <title>The Global Catalogue of Microorganisms (GCM) 10K type strain sequencing project: providing services to taxonomists for standard genome sequencing and annotation.</title>
        <authorList>
            <consortium name="The Broad Institute Genomics Platform"/>
            <consortium name="The Broad Institute Genome Sequencing Center for Infectious Disease"/>
            <person name="Wu L."/>
            <person name="Ma J."/>
        </authorList>
    </citation>
    <scope>NUCLEOTIDE SEQUENCE [LARGE SCALE GENOMIC DNA]</scope>
    <source>
        <strain evidence="3">JCM 17664</strain>
    </source>
</reference>
<gene>
    <name evidence="2" type="ORF">GCM10023143_34550</name>
</gene>
<evidence type="ECO:0000313" key="2">
    <source>
        <dbReference type="EMBL" id="GAA4320393.1"/>
    </source>
</evidence>
<dbReference type="Pfam" id="PF01636">
    <property type="entry name" value="APH"/>
    <property type="match status" value="1"/>
</dbReference>
<dbReference type="PANTHER" id="PTHR21064:SF5">
    <property type="entry name" value="SLR1880 PROTEIN"/>
    <property type="match status" value="1"/>
</dbReference>
<organism evidence="2 3">
    <name type="scientific">Compostibacter hankyongensis</name>
    <dbReference type="NCBI Taxonomy" id="1007089"/>
    <lineage>
        <taxon>Bacteria</taxon>
        <taxon>Pseudomonadati</taxon>
        <taxon>Bacteroidota</taxon>
        <taxon>Chitinophagia</taxon>
        <taxon>Chitinophagales</taxon>
        <taxon>Chitinophagaceae</taxon>
        <taxon>Compostibacter</taxon>
    </lineage>
</organism>
<name>A0ABP8G9Y1_9BACT</name>
<dbReference type="EMBL" id="BAABFN010000022">
    <property type="protein sequence ID" value="GAA4320393.1"/>
    <property type="molecule type" value="Genomic_DNA"/>
</dbReference>
<keyword evidence="3" id="KW-1185">Reference proteome</keyword>
<proteinExistence type="predicted"/>
<evidence type="ECO:0000259" key="1">
    <source>
        <dbReference type="Pfam" id="PF01636"/>
    </source>
</evidence>
<dbReference type="InterPro" id="IPR011009">
    <property type="entry name" value="Kinase-like_dom_sf"/>
</dbReference>
<feature type="domain" description="Aminoglycoside phosphotransferase" evidence="1">
    <location>
        <begin position="22"/>
        <end position="255"/>
    </location>
</feature>
<dbReference type="Proteomes" id="UP001501207">
    <property type="component" value="Unassembled WGS sequence"/>
</dbReference>
<evidence type="ECO:0000313" key="3">
    <source>
        <dbReference type="Proteomes" id="UP001501207"/>
    </source>
</evidence>
<dbReference type="RefSeq" id="WP_344981739.1">
    <property type="nucleotide sequence ID" value="NZ_BAABFN010000022.1"/>
</dbReference>
<dbReference type="InterPro" id="IPR050249">
    <property type="entry name" value="Pseudomonas-type_ThrB"/>
</dbReference>